<dbReference type="AlphaFoldDB" id="A0A5R8Y0J4"/>
<feature type="chain" id="PRO_5024432384" evidence="1">
    <location>
        <begin position="19"/>
        <end position="298"/>
    </location>
</feature>
<accession>A0A5R8Y0J4</accession>
<comment type="caution">
    <text evidence="2">The sequence shown here is derived from an EMBL/GenBank/DDBJ whole genome shotgun (WGS) entry which is preliminary data.</text>
</comment>
<reference evidence="2 3" key="1">
    <citation type="submission" date="2019-05" db="EMBL/GenBank/DDBJ databases">
        <title>Arcobacter sp. nov., isolated from sea sediment.</title>
        <authorList>
            <person name="Kim W."/>
        </authorList>
    </citation>
    <scope>NUCLEOTIDE SEQUENCE [LARGE SCALE GENOMIC DNA]</scope>
    <source>
        <strain evidence="2 3">CAU 1517</strain>
    </source>
</reference>
<proteinExistence type="predicted"/>
<gene>
    <name evidence="2" type="ORF">FDK22_07925</name>
</gene>
<dbReference type="Proteomes" id="UP000308901">
    <property type="component" value="Unassembled WGS sequence"/>
</dbReference>
<dbReference type="RefSeq" id="WP_138152385.1">
    <property type="nucleotide sequence ID" value="NZ_VANU01000003.1"/>
</dbReference>
<dbReference type="EMBL" id="VANU01000003">
    <property type="protein sequence ID" value="TLP38391.1"/>
    <property type="molecule type" value="Genomic_DNA"/>
</dbReference>
<evidence type="ECO:0000313" key="2">
    <source>
        <dbReference type="EMBL" id="TLP38391.1"/>
    </source>
</evidence>
<evidence type="ECO:0000256" key="1">
    <source>
        <dbReference type="SAM" id="SignalP"/>
    </source>
</evidence>
<dbReference type="Gene3D" id="3.40.190.10">
    <property type="entry name" value="Periplasmic binding protein-like II"/>
    <property type="match status" value="2"/>
</dbReference>
<dbReference type="SUPFAM" id="SSF53850">
    <property type="entry name" value="Periplasmic binding protein-like II"/>
    <property type="match status" value="1"/>
</dbReference>
<dbReference type="Pfam" id="PF12974">
    <property type="entry name" value="Phosphonate-bd"/>
    <property type="match status" value="1"/>
</dbReference>
<name>A0A5R8Y0J4_9BACT</name>
<keyword evidence="3" id="KW-1185">Reference proteome</keyword>
<organism evidence="2 3">
    <name type="scientific">Arcobacter arenosus</name>
    <dbReference type="NCBI Taxonomy" id="2576037"/>
    <lineage>
        <taxon>Bacteria</taxon>
        <taxon>Pseudomonadati</taxon>
        <taxon>Campylobacterota</taxon>
        <taxon>Epsilonproteobacteria</taxon>
        <taxon>Campylobacterales</taxon>
        <taxon>Arcobacteraceae</taxon>
        <taxon>Arcobacter</taxon>
    </lineage>
</organism>
<feature type="signal peptide" evidence="1">
    <location>
        <begin position="1"/>
        <end position="18"/>
    </location>
</feature>
<dbReference type="OrthoDB" id="5344311at2"/>
<protein>
    <submittedName>
        <fullName evidence="2">Phosphate/phosphite/phosphonate ABC transporter substrate-binding protein</fullName>
    </submittedName>
</protein>
<keyword evidence="1" id="KW-0732">Signal</keyword>
<sequence length="298" mass="35905">MKTFRLFFLLFLALFLNADEFIDKNYSLACTIHSFDKVQQNKIKSSVYKVETLLAEVLRNELEVNIEFFDSEDEMLKSYIEYKRFNNAVFYLNYYLKNRKIIDKYTKEYFAFSSKDKFHSYVLLANNESKIKSIKDIKNKVYVNFLGDDNLHTWLDYKSLEKFKKPYKSLVKEQVNVKKASRAILNLYFNKADFTVVKKNVFDNMVKLNPALKKRLNIIDESKKIFLYGVGAFHKDTPNEVTEKFFKYTENLKIMKKLEYIYRLLDQSSLERITKEEMKDMVNFFEEYEYLKKRYNVN</sequence>
<evidence type="ECO:0000313" key="3">
    <source>
        <dbReference type="Proteomes" id="UP000308901"/>
    </source>
</evidence>